<dbReference type="RefSeq" id="WP_065052356.1">
    <property type="nucleotide sequence ID" value="NZ_LZKW01000095.1"/>
</dbReference>
<dbReference type="GO" id="GO:0005576">
    <property type="term" value="C:extracellular region"/>
    <property type="evidence" value="ECO:0007669"/>
    <property type="project" value="TreeGrafter"/>
</dbReference>
<dbReference type="AlphaFoldDB" id="A0A853M5D7"/>
<organism evidence="4 5">
    <name type="scientific">Mycobacterium colombiense</name>
    <dbReference type="NCBI Taxonomy" id="339268"/>
    <lineage>
        <taxon>Bacteria</taxon>
        <taxon>Bacillati</taxon>
        <taxon>Actinomycetota</taxon>
        <taxon>Actinomycetes</taxon>
        <taxon>Mycobacteriales</taxon>
        <taxon>Mycobacteriaceae</taxon>
        <taxon>Mycobacterium</taxon>
        <taxon>Mycobacterium avium complex (MAC)</taxon>
    </lineage>
</organism>
<reference evidence="4 5" key="1">
    <citation type="submission" date="2016-06" db="EMBL/GenBank/DDBJ databases">
        <authorList>
            <person name="Sutton G."/>
            <person name="Brinkac L."/>
            <person name="Sanka R."/>
            <person name="Adams M."/>
            <person name="Lau E."/>
            <person name="Garcia-Basteiro A."/>
            <person name="Lopez-Varela E."/>
            <person name="Palencia S."/>
        </authorList>
    </citation>
    <scope>NUCLEOTIDE SEQUENCE [LARGE SCALE GENOMIC DNA]</scope>
    <source>
        <strain evidence="4 5">1164983.0</strain>
    </source>
</reference>
<feature type="domain" description="Mammalian cell entry C-terminal" evidence="3">
    <location>
        <begin position="129"/>
        <end position="347"/>
    </location>
</feature>
<evidence type="ECO:0000259" key="2">
    <source>
        <dbReference type="Pfam" id="PF02470"/>
    </source>
</evidence>
<dbReference type="InterPro" id="IPR052336">
    <property type="entry name" value="MlaD_Phospholipid_Transporter"/>
</dbReference>
<dbReference type="PANTHER" id="PTHR33371">
    <property type="entry name" value="INTERMEMBRANE PHOSPHOLIPID TRANSPORT SYSTEM BINDING PROTEIN MLAD-RELATED"/>
    <property type="match status" value="1"/>
</dbReference>
<dbReference type="Proteomes" id="UP000093894">
    <property type="component" value="Unassembled WGS sequence"/>
</dbReference>
<evidence type="ECO:0000313" key="4">
    <source>
        <dbReference type="EMBL" id="OBJ64003.1"/>
    </source>
</evidence>
<keyword evidence="1" id="KW-1133">Transmembrane helix</keyword>
<dbReference type="GO" id="GO:0051701">
    <property type="term" value="P:biological process involved in interaction with host"/>
    <property type="evidence" value="ECO:0007669"/>
    <property type="project" value="TreeGrafter"/>
</dbReference>
<protein>
    <submittedName>
        <fullName evidence="4">MCE-family protein MCE1A</fullName>
    </submittedName>
</protein>
<name>A0A853M5D7_9MYCO</name>
<evidence type="ECO:0000256" key="1">
    <source>
        <dbReference type="SAM" id="Phobius"/>
    </source>
</evidence>
<keyword evidence="1" id="KW-0472">Membrane</keyword>
<proteinExistence type="predicted"/>
<gene>
    <name evidence="4" type="ORF">A5628_22105</name>
</gene>
<feature type="domain" description="Mce/MlaD" evidence="2">
    <location>
        <begin position="43"/>
        <end position="124"/>
    </location>
</feature>
<accession>A0A853M5D7</accession>
<sequence length="404" mass="43571">MAIPVPRMGRRAWVYVEGVILLLVCGLVLTLVYLQFRGDFTPKTELTMVATRAGLVMEPGSKVTYNGVEIGRVAAISEIERDGAPAAKLLLEVDPRYIRLIPANVAANIEAATLFGNKYVSLMAPENASRQRISSHDVIDARSVTTEFNTLFETVTSIAEKVSPIELNATLSALAQALDGLGGKFGDSIINGNEILAQLNPRMPQIRYDLRRLTDLARVYTKASPDLWEFLSNAVTTARTLTRQQGDLDAALLAAVGVGRNGEDIFVNGGPYLARGAADLVPTADLLDTYSPELFCMIRNFHDAAPEVAKAAGGNGYSLAAAGSIIGAPNPYVYPDNLPRVNAHGGPGGRPGCWQKITRDLWPAPYLVMDTGASLAPYNHFEVGQPLATEFVWGRQYGENTINP</sequence>
<dbReference type="Pfam" id="PF02470">
    <property type="entry name" value="MlaD"/>
    <property type="match status" value="1"/>
</dbReference>
<keyword evidence="1" id="KW-0812">Transmembrane</keyword>
<feature type="transmembrane region" description="Helical" evidence="1">
    <location>
        <begin position="12"/>
        <end position="34"/>
    </location>
</feature>
<evidence type="ECO:0000313" key="5">
    <source>
        <dbReference type="Proteomes" id="UP000093894"/>
    </source>
</evidence>
<dbReference type="InterPro" id="IPR024516">
    <property type="entry name" value="Mce_C"/>
</dbReference>
<dbReference type="InterPro" id="IPR005693">
    <property type="entry name" value="Mce"/>
</dbReference>
<dbReference type="EMBL" id="LZLG01000020">
    <property type="protein sequence ID" value="OBJ64003.1"/>
    <property type="molecule type" value="Genomic_DNA"/>
</dbReference>
<dbReference type="PANTHER" id="PTHR33371:SF19">
    <property type="entry name" value="MCE-FAMILY PROTEIN MCE4A"/>
    <property type="match status" value="1"/>
</dbReference>
<comment type="caution">
    <text evidence="4">The sequence shown here is derived from an EMBL/GenBank/DDBJ whole genome shotgun (WGS) entry which is preliminary data.</text>
</comment>
<evidence type="ECO:0000259" key="3">
    <source>
        <dbReference type="Pfam" id="PF11887"/>
    </source>
</evidence>
<dbReference type="NCBIfam" id="TIGR00996">
    <property type="entry name" value="Mtu_fam_mce"/>
    <property type="match status" value="1"/>
</dbReference>
<dbReference type="InterPro" id="IPR003399">
    <property type="entry name" value="Mce/MlaD"/>
</dbReference>
<dbReference type="Pfam" id="PF11887">
    <property type="entry name" value="Mce4_CUP1"/>
    <property type="match status" value="1"/>
</dbReference>